<evidence type="ECO:0000256" key="1">
    <source>
        <dbReference type="SAM" id="Phobius"/>
    </source>
</evidence>
<evidence type="ECO:0000313" key="2">
    <source>
        <dbReference type="EMBL" id="KAK8055679.1"/>
    </source>
</evidence>
<proteinExistence type="predicted"/>
<keyword evidence="1" id="KW-0472">Membrane</keyword>
<feature type="transmembrane region" description="Helical" evidence="1">
    <location>
        <begin position="73"/>
        <end position="95"/>
    </location>
</feature>
<sequence length="207" mass="22857">MPCARQFQAGGLEVTYEPGVMSDRVQHQALKVPLTLNTWSYLDAAAEGDLASIQAETTPDENGRHLRDRFEGLVTFALILAVLIAGTILGLHLLLPRLFSVIPMMRIFAATAVKWDDPNAWDVGIPLHTGGTDRDHWSSCSCWVELQAPGKRLKRPWTLVQKLVPWLHAQLGCYKPRGFACGLLLALAYEGCSVIPAALHTEDIYIV</sequence>
<accession>A0ABR1U9W6</accession>
<reference evidence="2 3" key="1">
    <citation type="submission" date="2023-01" db="EMBL/GenBank/DDBJ databases">
        <title>Analysis of 21 Apiospora genomes using comparative genomics revels a genus with tremendous synthesis potential of carbohydrate active enzymes and secondary metabolites.</title>
        <authorList>
            <person name="Sorensen T."/>
        </authorList>
    </citation>
    <scope>NUCLEOTIDE SEQUENCE [LARGE SCALE GENOMIC DNA]</scope>
    <source>
        <strain evidence="2 3">CBS 33761</strain>
    </source>
</reference>
<organism evidence="2 3">
    <name type="scientific">Apiospora rasikravindrae</name>
    <dbReference type="NCBI Taxonomy" id="990691"/>
    <lineage>
        <taxon>Eukaryota</taxon>
        <taxon>Fungi</taxon>
        <taxon>Dikarya</taxon>
        <taxon>Ascomycota</taxon>
        <taxon>Pezizomycotina</taxon>
        <taxon>Sordariomycetes</taxon>
        <taxon>Xylariomycetidae</taxon>
        <taxon>Amphisphaeriales</taxon>
        <taxon>Apiosporaceae</taxon>
        <taxon>Apiospora</taxon>
    </lineage>
</organism>
<keyword evidence="3" id="KW-1185">Reference proteome</keyword>
<comment type="caution">
    <text evidence="2">The sequence shown here is derived from an EMBL/GenBank/DDBJ whole genome shotgun (WGS) entry which is preliminary data.</text>
</comment>
<evidence type="ECO:0000313" key="3">
    <source>
        <dbReference type="Proteomes" id="UP001444661"/>
    </source>
</evidence>
<gene>
    <name evidence="2" type="ORF">PG993_000906</name>
</gene>
<keyword evidence="1" id="KW-0812">Transmembrane</keyword>
<keyword evidence="1" id="KW-1133">Transmembrane helix</keyword>
<protein>
    <submittedName>
        <fullName evidence="2">Uncharacterized protein</fullName>
    </submittedName>
</protein>
<dbReference type="Proteomes" id="UP001444661">
    <property type="component" value="Unassembled WGS sequence"/>
</dbReference>
<name>A0ABR1U9W6_9PEZI</name>
<dbReference type="EMBL" id="JAQQWK010000001">
    <property type="protein sequence ID" value="KAK8055679.1"/>
    <property type="molecule type" value="Genomic_DNA"/>
</dbReference>